<sequence>MIPVLVSFEARTLEDMLDSFRNIQSKISLLDFLTARLVLSICSRRCLSSIPIGALRSKRLYATRTWHLSTTSTKSPFARGRSILILSNHGLPKKTSRSSSIENL</sequence>
<evidence type="ECO:0000313" key="1">
    <source>
        <dbReference type="EMBL" id="MBA0562878.1"/>
    </source>
</evidence>
<dbReference type="EMBL" id="JABEZX010000008">
    <property type="protein sequence ID" value="MBA0562878.1"/>
    <property type="molecule type" value="Genomic_DNA"/>
</dbReference>
<accession>A0A7J8MDS6</accession>
<reference evidence="1 2" key="1">
    <citation type="journal article" date="2019" name="Genome Biol. Evol.">
        <title>Insights into the evolution of the New World diploid cottons (Gossypium, subgenus Houzingenia) based on genome sequencing.</title>
        <authorList>
            <person name="Grover C.E."/>
            <person name="Arick M.A. 2nd"/>
            <person name="Thrash A."/>
            <person name="Conover J.L."/>
            <person name="Sanders W.S."/>
            <person name="Peterson D.G."/>
            <person name="Frelichowski J.E."/>
            <person name="Scheffler J.A."/>
            <person name="Scheffler B.E."/>
            <person name="Wendel J.F."/>
        </authorList>
    </citation>
    <scope>NUCLEOTIDE SEQUENCE [LARGE SCALE GENOMIC DNA]</scope>
    <source>
        <strain evidence="1">157</strain>
        <tissue evidence="1">Leaf</tissue>
    </source>
</reference>
<protein>
    <submittedName>
        <fullName evidence="1">Uncharacterized protein</fullName>
    </submittedName>
</protein>
<organism evidence="1 2">
    <name type="scientific">Gossypium lobatum</name>
    <dbReference type="NCBI Taxonomy" id="34289"/>
    <lineage>
        <taxon>Eukaryota</taxon>
        <taxon>Viridiplantae</taxon>
        <taxon>Streptophyta</taxon>
        <taxon>Embryophyta</taxon>
        <taxon>Tracheophyta</taxon>
        <taxon>Spermatophyta</taxon>
        <taxon>Magnoliopsida</taxon>
        <taxon>eudicotyledons</taxon>
        <taxon>Gunneridae</taxon>
        <taxon>Pentapetalae</taxon>
        <taxon>rosids</taxon>
        <taxon>malvids</taxon>
        <taxon>Malvales</taxon>
        <taxon>Malvaceae</taxon>
        <taxon>Malvoideae</taxon>
        <taxon>Gossypium</taxon>
    </lineage>
</organism>
<gene>
    <name evidence="1" type="ORF">Golob_007899</name>
</gene>
<keyword evidence="2" id="KW-1185">Reference proteome</keyword>
<name>A0A7J8MDS6_9ROSI</name>
<dbReference type="AlphaFoldDB" id="A0A7J8MDS6"/>
<proteinExistence type="predicted"/>
<dbReference type="Proteomes" id="UP000593572">
    <property type="component" value="Unassembled WGS sequence"/>
</dbReference>
<evidence type="ECO:0000313" key="2">
    <source>
        <dbReference type="Proteomes" id="UP000593572"/>
    </source>
</evidence>
<comment type="caution">
    <text evidence="1">The sequence shown here is derived from an EMBL/GenBank/DDBJ whole genome shotgun (WGS) entry which is preliminary data.</text>
</comment>